<dbReference type="AlphaFoldDB" id="A0A8X6UXI7"/>
<proteinExistence type="predicted"/>
<keyword evidence="2" id="KW-1185">Reference proteome</keyword>
<sequence>MATNNHQDNFARGTIIDKLEEMRSLTNVEKKFEIDKSVDFLKSLKTFQMATTVVLFETCLFHVTRHDGGQQTAIRSPSQEENTLNVVADRTESSTRAVAHHLSVSL</sequence>
<protein>
    <submittedName>
        <fullName evidence="1">Uncharacterized protein</fullName>
    </submittedName>
</protein>
<gene>
    <name evidence="1" type="ORF">TNCV_1442451</name>
</gene>
<comment type="caution">
    <text evidence="1">The sequence shown here is derived from an EMBL/GenBank/DDBJ whole genome shotgun (WGS) entry which is preliminary data.</text>
</comment>
<reference evidence="1" key="1">
    <citation type="submission" date="2020-08" db="EMBL/GenBank/DDBJ databases">
        <title>Multicomponent nature underlies the extraordinary mechanical properties of spider dragline silk.</title>
        <authorList>
            <person name="Kono N."/>
            <person name="Nakamura H."/>
            <person name="Mori M."/>
            <person name="Yoshida Y."/>
            <person name="Ohtoshi R."/>
            <person name="Malay A.D."/>
            <person name="Moran D.A.P."/>
            <person name="Tomita M."/>
            <person name="Numata K."/>
            <person name="Arakawa K."/>
        </authorList>
    </citation>
    <scope>NUCLEOTIDE SEQUENCE</scope>
</reference>
<evidence type="ECO:0000313" key="1">
    <source>
        <dbReference type="EMBL" id="GFX96571.1"/>
    </source>
</evidence>
<organism evidence="1 2">
    <name type="scientific">Trichonephila clavipes</name>
    <name type="common">Golden silk orbweaver</name>
    <name type="synonym">Nephila clavipes</name>
    <dbReference type="NCBI Taxonomy" id="2585209"/>
    <lineage>
        <taxon>Eukaryota</taxon>
        <taxon>Metazoa</taxon>
        <taxon>Ecdysozoa</taxon>
        <taxon>Arthropoda</taxon>
        <taxon>Chelicerata</taxon>
        <taxon>Arachnida</taxon>
        <taxon>Araneae</taxon>
        <taxon>Araneomorphae</taxon>
        <taxon>Entelegynae</taxon>
        <taxon>Araneoidea</taxon>
        <taxon>Nephilidae</taxon>
        <taxon>Trichonephila</taxon>
    </lineage>
</organism>
<name>A0A8X6UXI7_TRICX</name>
<dbReference type="Proteomes" id="UP000887159">
    <property type="component" value="Unassembled WGS sequence"/>
</dbReference>
<evidence type="ECO:0000313" key="2">
    <source>
        <dbReference type="Proteomes" id="UP000887159"/>
    </source>
</evidence>
<accession>A0A8X6UXI7</accession>
<dbReference type="EMBL" id="BMAU01021192">
    <property type="protein sequence ID" value="GFX96571.1"/>
    <property type="molecule type" value="Genomic_DNA"/>
</dbReference>